<evidence type="ECO:0000313" key="2">
    <source>
        <dbReference type="Proteomes" id="UP001162992"/>
    </source>
</evidence>
<dbReference type="Proteomes" id="UP001162992">
    <property type="component" value="Chromosome 16"/>
</dbReference>
<comment type="caution">
    <text evidence="1">The sequence shown here is derived from an EMBL/GenBank/DDBJ whole genome shotgun (WGS) entry which is preliminary data.</text>
</comment>
<name>A0ACC2BDI8_DIPCM</name>
<protein>
    <submittedName>
        <fullName evidence="1">Uncharacterized protein</fullName>
    </submittedName>
</protein>
<proteinExistence type="predicted"/>
<gene>
    <name evidence="1" type="ORF">O6H91_16G074700</name>
</gene>
<reference evidence="2" key="1">
    <citation type="journal article" date="2024" name="Proc. Natl. Acad. Sci. U.S.A.">
        <title>Extraordinary preservation of gene collinearity over three hundred million years revealed in homosporous lycophytes.</title>
        <authorList>
            <person name="Li C."/>
            <person name="Wickell D."/>
            <person name="Kuo L.Y."/>
            <person name="Chen X."/>
            <person name="Nie B."/>
            <person name="Liao X."/>
            <person name="Peng D."/>
            <person name="Ji J."/>
            <person name="Jenkins J."/>
            <person name="Williams M."/>
            <person name="Shu S."/>
            <person name="Plott C."/>
            <person name="Barry K."/>
            <person name="Rajasekar S."/>
            <person name="Grimwood J."/>
            <person name="Han X."/>
            <person name="Sun S."/>
            <person name="Hou Z."/>
            <person name="He W."/>
            <person name="Dai G."/>
            <person name="Sun C."/>
            <person name="Schmutz J."/>
            <person name="Leebens-Mack J.H."/>
            <person name="Li F.W."/>
            <person name="Wang L."/>
        </authorList>
    </citation>
    <scope>NUCLEOTIDE SEQUENCE [LARGE SCALE GENOMIC DNA]</scope>
    <source>
        <strain evidence="2">cv. PW_Plant_1</strain>
    </source>
</reference>
<organism evidence="1 2">
    <name type="scientific">Diphasiastrum complanatum</name>
    <name type="common">Issler's clubmoss</name>
    <name type="synonym">Lycopodium complanatum</name>
    <dbReference type="NCBI Taxonomy" id="34168"/>
    <lineage>
        <taxon>Eukaryota</taxon>
        <taxon>Viridiplantae</taxon>
        <taxon>Streptophyta</taxon>
        <taxon>Embryophyta</taxon>
        <taxon>Tracheophyta</taxon>
        <taxon>Lycopodiopsida</taxon>
        <taxon>Lycopodiales</taxon>
        <taxon>Lycopodiaceae</taxon>
        <taxon>Lycopodioideae</taxon>
        <taxon>Diphasiastrum</taxon>
    </lineage>
</organism>
<keyword evidence="2" id="KW-1185">Reference proteome</keyword>
<accession>A0ACC2BDI8</accession>
<dbReference type="EMBL" id="CM055107">
    <property type="protein sequence ID" value="KAJ7527878.1"/>
    <property type="molecule type" value="Genomic_DNA"/>
</dbReference>
<sequence length="748" mass="81951">MGGGGDDCKVKISVWWDIENCMVPSIVRPHDVARNISKALRQENYRGPISISAYGDTYRLSDEVQTAITSTGINLHHIPSGHKDASDKAIIVDMLLWALDNPPPGHILLISGERDFSNAVHRLHMKNYNILLAGYLEESFSASLLGAATSVWHWTKLARGENAEASHPQKSDGISPGIVQPCNINIPVVPSAVSCNNIDDKNSSAMKISDQSAASLPIHTSVKVKTTAADGLKPDLIDIRTSFPSGGLNFHTGTSTGNGPITTSDSNARPASSNEVTPASYLPARPICTTGSALSAHGLSQVYSVQGHLPSNMSLPMYLSCIGIILKVMETLKREMLLPTGANIEACIHWSEQSPITFAIRQVLDKAVELGDIVVLSKGIGHVQVFIPNNTELWPCVDLIGPNEYAFEIWNTLHAWLYSLEGCQILSQSQSLFHAAVLLRKCGLGFLSFLPLAKVANLLHLAAAVKGWLRPAGPCSWSPLVITVRDSFNRLSFPNGSFRPRQSGMECAQSVEIQSHEQKASKPHTVVDANSVMKKLRCWLISVLCTEKARKGYDIASLRKDFEVECKVKLNPSEVGFSTLVNLIKQLKGVARLEHARPNECLLFPANEEAVLILSKLRSWLRETLSTEKASNGYDISLVKKNFELDCNIKLDPHKLGFDKLQDLISLFTDDVHFEHPRKDTCLLFLKESSRVAKVATMHTEQVATLLVEKASGVKQVWCRKSSLPSDEHNIPGPNAFIHSVSTSTYST</sequence>
<evidence type="ECO:0000313" key="1">
    <source>
        <dbReference type="EMBL" id="KAJ7527878.1"/>
    </source>
</evidence>